<dbReference type="Gene3D" id="3.50.30.40">
    <property type="entry name" value="Ribonuclease E inhibitor RraA/RraA-like"/>
    <property type="match status" value="1"/>
</dbReference>
<dbReference type="PANTHER" id="PTHR33254:SF4">
    <property type="entry name" value="4-HYDROXY-4-METHYL-2-OXOGLUTARATE ALDOLASE 3-RELATED"/>
    <property type="match status" value="1"/>
</dbReference>
<keyword evidence="1" id="KW-0479">Metal-binding</keyword>
<evidence type="ECO:0000256" key="1">
    <source>
        <dbReference type="PIRSR" id="PIRSR605493-1"/>
    </source>
</evidence>
<evidence type="ECO:0000313" key="2">
    <source>
        <dbReference type="EMBL" id="RKP23989.1"/>
    </source>
</evidence>
<feature type="binding site" evidence="1">
    <location>
        <position position="114"/>
    </location>
    <ligand>
        <name>substrate</name>
    </ligand>
</feature>
<keyword evidence="1" id="KW-0460">Magnesium</keyword>
<feature type="binding site" evidence="1">
    <location>
        <begin position="92"/>
        <end position="95"/>
    </location>
    <ligand>
        <name>substrate</name>
    </ligand>
</feature>
<dbReference type="AlphaFoldDB" id="A0A4V1J166"/>
<proteinExistence type="predicted"/>
<dbReference type="EMBL" id="KZ990524">
    <property type="protein sequence ID" value="RKP23989.1"/>
    <property type="molecule type" value="Genomic_DNA"/>
</dbReference>
<protein>
    <submittedName>
        <fullName evidence="2">Ribonuclease E inhibitor RraA/Dimethylmenaquinone methyltransferase</fullName>
    </submittedName>
</protein>
<dbReference type="InterPro" id="IPR036704">
    <property type="entry name" value="RraA/RraA-like_sf"/>
</dbReference>
<dbReference type="GO" id="GO:0008948">
    <property type="term" value="F:oxaloacetate decarboxylase activity"/>
    <property type="evidence" value="ECO:0007669"/>
    <property type="project" value="TreeGrafter"/>
</dbReference>
<dbReference type="SUPFAM" id="SSF89562">
    <property type="entry name" value="RraA-like"/>
    <property type="match status" value="1"/>
</dbReference>
<accession>A0A4V1J166</accession>
<dbReference type="OrthoDB" id="1476984at2759"/>
<reference evidence="3" key="1">
    <citation type="journal article" date="2018" name="Nat. Microbiol.">
        <title>Leveraging single-cell genomics to expand the fungal tree of life.</title>
        <authorList>
            <person name="Ahrendt S.R."/>
            <person name="Quandt C.A."/>
            <person name="Ciobanu D."/>
            <person name="Clum A."/>
            <person name="Salamov A."/>
            <person name="Andreopoulos B."/>
            <person name="Cheng J.F."/>
            <person name="Woyke T."/>
            <person name="Pelin A."/>
            <person name="Henrissat B."/>
            <person name="Reynolds N.K."/>
            <person name="Benny G.L."/>
            <person name="Smith M.E."/>
            <person name="James T.Y."/>
            <person name="Grigoriev I.V."/>
        </authorList>
    </citation>
    <scope>NUCLEOTIDE SEQUENCE [LARGE SCALE GENOMIC DNA]</scope>
    <source>
        <strain evidence="3">Benny S71-1</strain>
    </source>
</reference>
<comment type="cofactor">
    <cofactor evidence="1">
        <name>Mg(2+)</name>
        <dbReference type="ChEBI" id="CHEBI:18420"/>
    </cofactor>
</comment>
<dbReference type="InterPro" id="IPR005493">
    <property type="entry name" value="RraA/RraA-like"/>
</dbReference>
<dbReference type="GO" id="GO:0046872">
    <property type="term" value="F:metal ion binding"/>
    <property type="evidence" value="ECO:0007669"/>
    <property type="project" value="UniProtKB-KW"/>
</dbReference>
<sequence length="201" mass="21839">MSQNYKQLLHYTTCDVADALQALGHDGYLPELQLYSPANNAGCIVGLAHTVKHVSVNDMGAPKPSEHFVDSAQPGSIIVMSTPEGSINAVWGGLMSTRAKYLGVQGVVIDGRCRDLDEHRAMAFPASVPIDICRTTHSATVRIHPGDIIMADGNGVVRVRPEWLAEIIDLCEQQTKVDERCLDDLRAGHSIQATFAKHRGQ</sequence>
<dbReference type="PANTHER" id="PTHR33254">
    <property type="entry name" value="4-HYDROXY-4-METHYL-2-OXOGLUTARATE ALDOLASE 3-RELATED"/>
    <property type="match status" value="1"/>
</dbReference>
<dbReference type="Proteomes" id="UP000278143">
    <property type="component" value="Unassembled WGS sequence"/>
</dbReference>
<dbReference type="Pfam" id="PF03737">
    <property type="entry name" value="RraA-like"/>
    <property type="match status" value="1"/>
</dbReference>
<dbReference type="GO" id="GO:0047443">
    <property type="term" value="F:4-hydroxy-4-methyl-2-oxoglutarate aldolase activity"/>
    <property type="evidence" value="ECO:0007669"/>
    <property type="project" value="TreeGrafter"/>
</dbReference>
<evidence type="ECO:0000313" key="3">
    <source>
        <dbReference type="Proteomes" id="UP000278143"/>
    </source>
</evidence>
<organism evidence="2 3">
    <name type="scientific">Syncephalis pseudoplumigaleata</name>
    <dbReference type="NCBI Taxonomy" id="1712513"/>
    <lineage>
        <taxon>Eukaryota</taxon>
        <taxon>Fungi</taxon>
        <taxon>Fungi incertae sedis</taxon>
        <taxon>Zoopagomycota</taxon>
        <taxon>Zoopagomycotina</taxon>
        <taxon>Zoopagomycetes</taxon>
        <taxon>Zoopagales</taxon>
        <taxon>Piptocephalidaceae</taxon>
        <taxon>Syncephalis</taxon>
    </lineage>
</organism>
<keyword evidence="3" id="KW-1185">Reference proteome</keyword>
<gene>
    <name evidence="2" type="ORF">SYNPS1DRAFT_23915</name>
</gene>
<name>A0A4V1J166_9FUNG</name>
<feature type="binding site" evidence="1">
    <location>
        <position position="115"/>
    </location>
    <ligand>
        <name>Mg(2+)</name>
        <dbReference type="ChEBI" id="CHEBI:18420"/>
    </ligand>
</feature>
<dbReference type="CDD" id="cd16841">
    <property type="entry name" value="RraA_family"/>
    <property type="match status" value="1"/>
</dbReference>